<dbReference type="GO" id="GO:0016757">
    <property type="term" value="F:glycosyltransferase activity"/>
    <property type="evidence" value="ECO:0007669"/>
    <property type="project" value="UniProtKB-KW"/>
</dbReference>
<evidence type="ECO:0000256" key="3">
    <source>
        <dbReference type="ARBA" id="ARBA00022679"/>
    </source>
</evidence>
<accession>A0A371X3C2</accession>
<dbReference type="InterPro" id="IPR029044">
    <property type="entry name" value="Nucleotide-diphossugar_trans"/>
</dbReference>
<evidence type="ECO:0000313" key="4">
    <source>
        <dbReference type="EMBL" id="RFC63731.1"/>
    </source>
</evidence>
<comment type="caution">
    <text evidence="4">The sequence shown here is derived from an EMBL/GenBank/DDBJ whole genome shotgun (WGS) entry which is preliminary data.</text>
</comment>
<dbReference type="Proteomes" id="UP000264310">
    <property type="component" value="Unassembled WGS sequence"/>
</dbReference>
<dbReference type="Gene3D" id="3.90.550.10">
    <property type="entry name" value="Spore Coat Polysaccharide Biosynthesis Protein SpsA, Chain A"/>
    <property type="match status" value="1"/>
</dbReference>
<comment type="similarity">
    <text evidence="1">Belongs to the glycosyltransferase 2 family.</text>
</comment>
<dbReference type="AlphaFoldDB" id="A0A371X3C2"/>
<keyword evidence="2" id="KW-0328">Glycosyltransferase</keyword>
<reference evidence="4 5" key="1">
    <citation type="submission" date="2018-08" db="EMBL/GenBank/DDBJ databases">
        <title>Fulvimarina sp. 85, whole genome shotgun sequence.</title>
        <authorList>
            <person name="Tuo L."/>
        </authorList>
    </citation>
    <scope>NUCLEOTIDE SEQUENCE [LARGE SCALE GENOMIC DNA]</scope>
    <source>
        <strain evidence="4 5">85</strain>
    </source>
</reference>
<evidence type="ECO:0000256" key="2">
    <source>
        <dbReference type="ARBA" id="ARBA00022676"/>
    </source>
</evidence>
<dbReference type="EMBL" id="QURL01000004">
    <property type="protein sequence ID" value="RFC63731.1"/>
    <property type="molecule type" value="Genomic_DNA"/>
</dbReference>
<protein>
    <submittedName>
        <fullName evidence="4">Glycosyltransferase</fullName>
    </submittedName>
</protein>
<dbReference type="PANTHER" id="PTHR43179">
    <property type="entry name" value="RHAMNOSYLTRANSFERASE WBBL"/>
    <property type="match status" value="1"/>
</dbReference>
<evidence type="ECO:0000313" key="5">
    <source>
        <dbReference type="Proteomes" id="UP000264310"/>
    </source>
</evidence>
<proteinExistence type="inferred from homology"/>
<sequence>MTGEPTRRPVRRAMAGLTRPDRPMADLAGANISRPAMDKHRFAVGLTVFRPDRSLFDTLLETVRGQAGHVFVVVDGPSGEAIEAEHLDVLRDTQNVTVLALLANAGIAAGLNRLAEAAGTAGFERILFFDQDSTVDPSLPARLSSALDRLAERGEPVAAVGARPVAAAGSDTRAPRYRPRGEPVAGLSAVEFAIVSGLMVDLKAFRAIGPFAETLRMDGVDLEWCFRAWSRGYAIFVDPEAVLEHRVGTGVVRLGPLAFPRQREDRMLNYVRSQAICLRLAHVPLRWKMRTLLYVPVQCAVFALRSPRPVRTLSRLVRAAMKGLLITLSRPLLP</sequence>
<organism evidence="4 5">
    <name type="scientific">Fulvimarina endophytica</name>
    <dbReference type="NCBI Taxonomy" id="2293836"/>
    <lineage>
        <taxon>Bacteria</taxon>
        <taxon>Pseudomonadati</taxon>
        <taxon>Pseudomonadota</taxon>
        <taxon>Alphaproteobacteria</taxon>
        <taxon>Hyphomicrobiales</taxon>
        <taxon>Aurantimonadaceae</taxon>
        <taxon>Fulvimarina</taxon>
    </lineage>
</organism>
<evidence type="ECO:0000256" key="1">
    <source>
        <dbReference type="ARBA" id="ARBA00006739"/>
    </source>
</evidence>
<dbReference type="SUPFAM" id="SSF53448">
    <property type="entry name" value="Nucleotide-diphospho-sugar transferases"/>
    <property type="match status" value="1"/>
</dbReference>
<name>A0A371X3C2_9HYPH</name>
<gene>
    <name evidence="4" type="ORF">DYI37_12100</name>
</gene>
<keyword evidence="3 4" id="KW-0808">Transferase</keyword>
<keyword evidence="5" id="KW-1185">Reference proteome</keyword>
<dbReference type="PANTHER" id="PTHR43179:SF12">
    <property type="entry name" value="GALACTOFURANOSYLTRANSFERASE GLFT2"/>
    <property type="match status" value="1"/>
</dbReference>